<accession>A0ABV2MA17</accession>
<organism evidence="1 2">
    <name type="scientific">Blautia caecimuris</name>
    <dbReference type="NCBI Taxonomy" id="1796615"/>
    <lineage>
        <taxon>Bacteria</taxon>
        <taxon>Bacillati</taxon>
        <taxon>Bacillota</taxon>
        <taxon>Clostridia</taxon>
        <taxon>Lachnospirales</taxon>
        <taxon>Lachnospiraceae</taxon>
        <taxon>Blautia</taxon>
    </lineage>
</organism>
<name>A0ABV2MA17_9FIRM</name>
<dbReference type="RefSeq" id="WP_005342240.1">
    <property type="nucleotide sequence ID" value="NZ_JANJZT010000045.1"/>
</dbReference>
<gene>
    <name evidence="1" type="ORF">ABID24_003597</name>
</gene>
<keyword evidence="2" id="KW-1185">Reference proteome</keyword>
<dbReference type="Proteomes" id="UP001549106">
    <property type="component" value="Unassembled WGS sequence"/>
</dbReference>
<reference evidence="1 2" key="1">
    <citation type="submission" date="2024-06" db="EMBL/GenBank/DDBJ databases">
        <title>Genomic Encyclopedia of Type Strains, Phase IV (KMG-IV): sequencing the most valuable type-strain genomes for metagenomic binning, comparative biology and taxonomic classification.</title>
        <authorList>
            <person name="Goeker M."/>
        </authorList>
    </citation>
    <scope>NUCLEOTIDE SEQUENCE [LARGE SCALE GENOMIC DNA]</scope>
    <source>
        <strain evidence="1 2">DSM 29492</strain>
    </source>
</reference>
<sequence>MEKKNPYKFTLGFDKTKPSHVRATEILNSVKDKADLIASALVSYIDDVRQEEGAVLSNEALQVLMQEMVKQEVAKAMHLHSIKPEEPNHNSNSVMAVQQESLETITPEVAKSVRDAMSIFRNRS</sequence>
<dbReference type="GeneID" id="75077628"/>
<evidence type="ECO:0000313" key="2">
    <source>
        <dbReference type="Proteomes" id="UP001549106"/>
    </source>
</evidence>
<comment type="caution">
    <text evidence="1">The sequence shown here is derived from an EMBL/GenBank/DDBJ whole genome shotgun (WGS) entry which is preliminary data.</text>
</comment>
<dbReference type="EMBL" id="JBEPMJ010000046">
    <property type="protein sequence ID" value="MET3752327.1"/>
    <property type="molecule type" value="Genomic_DNA"/>
</dbReference>
<evidence type="ECO:0000313" key="1">
    <source>
        <dbReference type="EMBL" id="MET3752327.1"/>
    </source>
</evidence>
<proteinExistence type="predicted"/>
<protein>
    <submittedName>
        <fullName evidence="1">DNA topoisomerase IB</fullName>
    </submittedName>
</protein>